<evidence type="ECO:0000259" key="6">
    <source>
        <dbReference type="Pfam" id="PF01694"/>
    </source>
</evidence>
<accession>A0A0B0HC72</accession>
<feature type="transmembrane region" description="Helical" evidence="5">
    <location>
        <begin position="78"/>
        <end position="99"/>
    </location>
</feature>
<evidence type="ECO:0000256" key="2">
    <source>
        <dbReference type="ARBA" id="ARBA00022692"/>
    </source>
</evidence>
<dbReference type="STRING" id="2340.JV46_09280"/>
<dbReference type="GeneID" id="86992471"/>
<comment type="caution">
    <text evidence="7">The sequence shown here is derived from an EMBL/GenBank/DDBJ whole genome shotgun (WGS) entry which is preliminary data.</text>
</comment>
<feature type="transmembrane region" description="Helical" evidence="5">
    <location>
        <begin position="111"/>
        <end position="134"/>
    </location>
</feature>
<evidence type="ECO:0000256" key="4">
    <source>
        <dbReference type="ARBA" id="ARBA00023136"/>
    </source>
</evidence>
<keyword evidence="2 5" id="KW-0812">Transmembrane</keyword>
<protein>
    <submittedName>
        <fullName evidence="7">Rhomboid family protein</fullName>
    </submittedName>
</protein>
<gene>
    <name evidence="7" type="ORF">JV46_09280</name>
</gene>
<dbReference type="RefSeq" id="WP_052132187.1">
    <property type="nucleotide sequence ID" value="NZ_JRAA01000002.1"/>
</dbReference>
<dbReference type="OrthoDB" id="196054at2"/>
<organism evidence="7 8">
    <name type="scientific">Solemya velum gill symbiont</name>
    <dbReference type="NCBI Taxonomy" id="2340"/>
    <lineage>
        <taxon>Bacteria</taxon>
        <taxon>Pseudomonadati</taxon>
        <taxon>Pseudomonadota</taxon>
        <taxon>Gammaproteobacteria</taxon>
        <taxon>sulfur-oxidizing symbionts</taxon>
    </lineage>
</organism>
<evidence type="ECO:0000256" key="5">
    <source>
        <dbReference type="SAM" id="Phobius"/>
    </source>
</evidence>
<dbReference type="GO" id="GO:0016020">
    <property type="term" value="C:membrane"/>
    <property type="evidence" value="ECO:0007669"/>
    <property type="project" value="UniProtKB-SubCell"/>
</dbReference>
<feature type="transmembrane region" description="Helical" evidence="5">
    <location>
        <begin position="54"/>
        <end position="71"/>
    </location>
</feature>
<evidence type="ECO:0000256" key="1">
    <source>
        <dbReference type="ARBA" id="ARBA00004141"/>
    </source>
</evidence>
<name>A0A0B0HC72_SOVGS</name>
<evidence type="ECO:0000313" key="8">
    <source>
        <dbReference type="Proteomes" id="UP000030856"/>
    </source>
</evidence>
<dbReference type="GO" id="GO:0004252">
    <property type="term" value="F:serine-type endopeptidase activity"/>
    <property type="evidence" value="ECO:0007669"/>
    <property type="project" value="InterPro"/>
</dbReference>
<dbReference type="EMBL" id="JRAA01000002">
    <property type="protein sequence ID" value="KHF25036.1"/>
    <property type="molecule type" value="Genomic_DNA"/>
</dbReference>
<dbReference type="NCBIfam" id="TIGR03902">
    <property type="entry name" value="rhom_GG_sort"/>
    <property type="match status" value="1"/>
</dbReference>
<feature type="transmembrane region" description="Helical" evidence="5">
    <location>
        <begin position="5"/>
        <end position="25"/>
    </location>
</feature>
<evidence type="ECO:0000256" key="3">
    <source>
        <dbReference type="ARBA" id="ARBA00022989"/>
    </source>
</evidence>
<evidence type="ECO:0000313" key="7">
    <source>
        <dbReference type="EMBL" id="KHF25036.1"/>
    </source>
</evidence>
<dbReference type="AlphaFoldDB" id="A0A0B0HC72"/>
<keyword evidence="4 5" id="KW-0472">Membrane</keyword>
<dbReference type="Pfam" id="PF01694">
    <property type="entry name" value="Rhomboid"/>
    <property type="match status" value="1"/>
</dbReference>
<proteinExistence type="predicted"/>
<dbReference type="Proteomes" id="UP000030856">
    <property type="component" value="Unassembled WGS sequence"/>
</dbReference>
<dbReference type="Gene3D" id="1.20.1540.10">
    <property type="entry name" value="Rhomboid-like"/>
    <property type="match status" value="1"/>
</dbReference>
<dbReference type="InterPro" id="IPR035952">
    <property type="entry name" value="Rhomboid-like_sf"/>
</dbReference>
<reference evidence="7 8" key="1">
    <citation type="journal article" date="2014" name="BMC Genomics">
        <title>The genome of the intracellular bacterium of the coastal bivalve, Solemya velum: a blueprint for thriving in and out of symbiosis.</title>
        <authorList>
            <person name="Dmytrenko O."/>
            <person name="Russell S.L."/>
            <person name="Loo W.T."/>
            <person name="Fontanez K.M."/>
            <person name="Liao L."/>
            <person name="Roeselers G."/>
            <person name="Sharma R."/>
            <person name="Stewart F.J."/>
            <person name="Newton I.L."/>
            <person name="Woyke T."/>
            <person name="Wu D."/>
            <person name="Lang J.M."/>
            <person name="Eisen J.A."/>
            <person name="Cavanaugh C.M."/>
        </authorList>
    </citation>
    <scope>NUCLEOTIDE SEQUENCE [LARGE SCALE GENOMIC DNA]</scope>
    <source>
        <strain evidence="7 8">WH</strain>
    </source>
</reference>
<keyword evidence="3 5" id="KW-1133">Transmembrane helix</keyword>
<dbReference type="eggNOG" id="COG0705">
    <property type="taxonomic scope" value="Bacteria"/>
</dbReference>
<dbReference type="InterPro" id="IPR023826">
    <property type="entry name" value="Rhom-like_SP_proteobac"/>
</dbReference>
<sequence length="184" mass="20431">MRDKLIWTIAATLTLFITLQLVHIYELDLRYIASSVDKGVLWRLFSGHLIHGNWWHLALNAAGLVACLLLFRDLENPLLLLVLSLILAFLISAGLYYFYPHITWYLGFSGVLHGLFVIGAILELGLLGWAVLLIMTVKVGWEMTVGPIPGTESIIGTRTVDEVHLLGAVSGLVVGWITRAIKKT</sequence>
<dbReference type="SUPFAM" id="SSF144091">
    <property type="entry name" value="Rhomboid-like"/>
    <property type="match status" value="1"/>
</dbReference>
<keyword evidence="8" id="KW-1185">Reference proteome</keyword>
<feature type="domain" description="Peptidase S54 rhomboid" evidence="6">
    <location>
        <begin position="39"/>
        <end position="179"/>
    </location>
</feature>
<comment type="subcellular location">
    <subcellularLocation>
        <location evidence="1">Membrane</location>
        <topology evidence="1">Multi-pass membrane protein</topology>
    </subcellularLocation>
</comment>
<dbReference type="InterPro" id="IPR022764">
    <property type="entry name" value="Peptidase_S54_rhomboid_dom"/>
</dbReference>